<feature type="transmembrane region" description="Helical" evidence="11">
    <location>
        <begin position="12"/>
        <end position="30"/>
    </location>
</feature>
<dbReference type="EC" id="2.7.13.3" evidence="3"/>
<keyword evidence="8 11" id="KW-1133">Transmembrane helix</keyword>
<dbReference type="SUPFAM" id="SSF55874">
    <property type="entry name" value="ATPase domain of HSP90 chaperone/DNA topoisomerase II/histidine kinase"/>
    <property type="match status" value="1"/>
</dbReference>
<keyword evidence="6 11" id="KW-0812">Transmembrane</keyword>
<dbReference type="Proteomes" id="UP001252875">
    <property type="component" value="Unassembled WGS sequence"/>
</dbReference>
<dbReference type="EMBL" id="JARPYI010000003">
    <property type="protein sequence ID" value="MDT2599619.1"/>
    <property type="molecule type" value="Genomic_DNA"/>
</dbReference>
<evidence type="ECO:0000256" key="3">
    <source>
        <dbReference type="ARBA" id="ARBA00012438"/>
    </source>
</evidence>
<dbReference type="InterPro" id="IPR005467">
    <property type="entry name" value="His_kinase_dom"/>
</dbReference>
<keyword evidence="9" id="KW-0902">Two-component regulatory system</keyword>
<evidence type="ECO:0000256" key="7">
    <source>
        <dbReference type="ARBA" id="ARBA00022777"/>
    </source>
</evidence>
<dbReference type="Gene3D" id="3.30.565.10">
    <property type="entry name" value="Histidine kinase-like ATPase, C-terminal domain"/>
    <property type="match status" value="1"/>
</dbReference>
<evidence type="ECO:0000256" key="1">
    <source>
        <dbReference type="ARBA" id="ARBA00000085"/>
    </source>
</evidence>
<evidence type="ECO:0000259" key="12">
    <source>
        <dbReference type="PROSITE" id="PS50109"/>
    </source>
</evidence>
<organism evidence="13 14">
    <name type="scientific">Enterococcus hulanensis</name>
    <dbReference type="NCBI Taxonomy" id="2559929"/>
    <lineage>
        <taxon>Bacteria</taxon>
        <taxon>Bacillati</taxon>
        <taxon>Bacillota</taxon>
        <taxon>Bacilli</taxon>
        <taxon>Lactobacillales</taxon>
        <taxon>Enterococcaceae</taxon>
        <taxon>Enterococcus</taxon>
    </lineage>
</organism>
<keyword evidence="5" id="KW-0808">Transferase</keyword>
<sequence length="337" mass="39246">MNFADYLKDKSLLIILNISGMLFLSMYLIVIGNNFAVISVLGFFWLAILSLWLLLDYRRRRKYFSAIFDLLADLEKPYLIQEFMGKSWMLEDKLYQQILRLSNKSVIEKIQTLEDQQKEYREFIEGWIHEVKLPITGMRLVAYNESNELKRKSELYLTEMDELVDKALFYARSDQVYKDYAIKETDLKTIVKETINKYRYILIENQIKVTVLTESTFVQTDGKWIEFILSQIVANAIKYKKPEASEITFSVQEVKDGIKLSVRDNGIGVPSDELNQIFEKGYTGTNGRSREKTTGIGLYLCKKLCKKLDLTIGAASVEKDYTEIYLVFPVNSYLSKL</sequence>
<comment type="caution">
    <text evidence="13">The sequence shown here is derived from an EMBL/GenBank/DDBJ whole genome shotgun (WGS) entry which is preliminary data.</text>
</comment>
<evidence type="ECO:0000256" key="2">
    <source>
        <dbReference type="ARBA" id="ARBA00004651"/>
    </source>
</evidence>
<accession>A0ABU3EXM4</accession>
<comment type="catalytic activity">
    <reaction evidence="1">
        <text>ATP + protein L-histidine = ADP + protein N-phospho-L-histidine.</text>
        <dbReference type="EC" id="2.7.13.3"/>
    </reaction>
</comment>
<dbReference type="PANTHER" id="PTHR45453">
    <property type="entry name" value="PHOSPHATE REGULON SENSOR PROTEIN PHOR"/>
    <property type="match status" value="1"/>
</dbReference>
<dbReference type="PROSITE" id="PS50109">
    <property type="entry name" value="HIS_KIN"/>
    <property type="match status" value="1"/>
</dbReference>
<keyword evidence="7 13" id="KW-0418">Kinase</keyword>
<proteinExistence type="predicted"/>
<dbReference type="Pfam" id="PF02518">
    <property type="entry name" value="HATPase_c"/>
    <property type="match status" value="1"/>
</dbReference>
<dbReference type="RefSeq" id="WP_311821778.1">
    <property type="nucleotide sequence ID" value="NZ_JARPYF010000002.1"/>
</dbReference>
<keyword evidence="14" id="KW-1185">Reference proteome</keyword>
<evidence type="ECO:0000313" key="13">
    <source>
        <dbReference type="EMBL" id="MDT2599619.1"/>
    </source>
</evidence>
<evidence type="ECO:0000256" key="8">
    <source>
        <dbReference type="ARBA" id="ARBA00022989"/>
    </source>
</evidence>
<evidence type="ECO:0000313" key="14">
    <source>
        <dbReference type="Proteomes" id="UP001252875"/>
    </source>
</evidence>
<evidence type="ECO:0000256" key="11">
    <source>
        <dbReference type="SAM" id="Phobius"/>
    </source>
</evidence>
<evidence type="ECO:0000256" key="10">
    <source>
        <dbReference type="ARBA" id="ARBA00023136"/>
    </source>
</evidence>
<protein>
    <recommendedName>
        <fullName evidence="3">histidine kinase</fullName>
        <ecNumber evidence="3">2.7.13.3</ecNumber>
    </recommendedName>
</protein>
<keyword evidence="4" id="KW-1003">Cell membrane</keyword>
<dbReference type="GO" id="GO:0016301">
    <property type="term" value="F:kinase activity"/>
    <property type="evidence" value="ECO:0007669"/>
    <property type="project" value="UniProtKB-KW"/>
</dbReference>
<keyword evidence="10 11" id="KW-0472">Membrane</keyword>
<evidence type="ECO:0000256" key="5">
    <source>
        <dbReference type="ARBA" id="ARBA00022679"/>
    </source>
</evidence>
<dbReference type="InterPro" id="IPR050351">
    <property type="entry name" value="BphY/WalK/GraS-like"/>
</dbReference>
<gene>
    <name evidence="13" type="ORF">P7D85_07520</name>
</gene>
<feature type="domain" description="Histidine kinase" evidence="12">
    <location>
        <begin position="126"/>
        <end position="332"/>
    </location>
</feature>
<dbReference type="SMART" id="SM00387">
    <property type="entry name" value="HATPase_c"/>
    <property type="match status" value="1"/>
</dbReference>
<reference evidence="13 14" key="1">
    <citation type="submission" date="2023-03" db="EMBL/GenBank/DDBJ databases">
        <authorList>
            <person name="Shen W."/>
            <person name="Cai J."/>
        </authorList>
    </citation>
    <scope>NUCLEOTIDE SEQUENCE [LARGE SCALE GENOMIC DNA]</scope>
    <source>
        <strain evidence="13 14">D6-4</strain>
    </source>
</reference>
<evidence type="ECO:0000256" key="6">
    <source>
        <dbReference type="ARBA" id="ARBA00022692"/>
    </source>
</evidence>
<dbReference type="InterPro" id="IPR003594">
    <property type="entry name" value="HATPase_dom"/>
</dbReference>
<dbReference type="PANTHER" id="PTHR45453:SF2">
    <property type="entry name" value="HISTIDINE KINASE"/>
    <property type="match status" value="1"/>
</dbReference>
<dbReference type="InterPro" id="IPR036890">
    <property type="entry name" value="HATPase_C_sf"/>
</dbReference>
<comment type="subcellular location">
    <subcellularLocation>
        <location evidence="2">Cell membrane</location>
        <topology evidence="2">Multi-pass membrane protein</topology>
    </subcellularLocation>
</comment>
<evidence type="ECO:0000256" key="9">
    <source>
        <dbReference type="ARBA" id="ARBA00023012"/>
    </source>
</evidence>
<feature type="transmembrane region" description="Helical" evidence="11">
    <location>
        <begin position="36"/>
        <end position="55"/>
    </location>
</feature>
<evidence type="ECO:0000256" key="4">
    <source>
        <dbReference type="ARBA" id="ARBA00022475"/>
    </source>
</evidence>
<name>A0ABU3EXM4_9ENTE</name>